<dbReference type="NCBIfam" id="TIGR01552">
    <property type="entry name" value="phd_fam"/>
    <property type="match status" value="1"/>
</dbReference>
<keyword evidence="4" id="KW-1185">Reference proteome</keyword>
<evidence type="ECO:0000313" key="3">
    <source>
        <dbReference type="EMBL" id="TXD68882.1"/>
    </source>
</evidence>
<comment type="function">
    <text evidence="2">Antitoxin component of a type II toxin-antitoxin (TA) system.</text>
</comment>
<dbReference type="Gene3D" id="6.10.250.330">
    <property type="match status" value="1"/>
</dbReference>
<dbReference type="OrthoDB" id="1524837at2"/>
<organism evidence="3 4">
    <name type="scientific">Aequorivita lipolytica</name>
    <dbReference type="NCBI Taxonomy" id="153267"/>
    <lineage>
        <taxon>Bacteria</taxon>
        <taxon>Pseudomonadati</taxon>
        <taxon>Bacteroidota</taxon>
        <taxon>Flavobacteriia</taxon>
        <taxon>Flavobacteriales</taxon>
        <taxon>Flavobacteriaceae</taxon>
        <taxon>Aequorivita</taxon>
    </lineage>
</organism>
<evidence type="ECO:0000256" key="2">
    <source>
        <dbReference type="RuleBase" id="RU362080"/>
    </source>
</evidence>
<dbReference type="EMBL" id="VORU01000008">
    <property type="protein sequence ID" value="TXD68882.1"/>
    <property type="molecule type" value="Genomic_DNA"/>
</dbReference>
<comment type="caution">
    <text evidence="3">The sequence shown here is derived from an EMBL/GenBank/DDBJ whole genome shotgun (WGS) entry which is preliminary data.</text>
</comment>
<reference evidence="3 4" key="1">
    <citation type="submission" date="2019-08" db="EMBL/GenBank/DDBJ databases">
        <title>Genome of Aequorivita lipolytica Y10-2 (type strain).</title>
        <authorList>
            <person name="Bowman J.P."/>
        </authorList>
    </citation>
    <scope>NUCLEOTIDE SEQUENCE [LARGE SCALE GENOMIC DNA]</scope>
    <source>
        <strain evidence="3 4">Y10-2</strain>
    </source>
</reference>
<dbReference type="PANTHER" id="PTHR33713:SF6">
    <property type="entry name" value="ANTITOXIN YEFM"/>
    <property type="match status" value="1"/>
</dbReference>
<evidence type="ECO:0000313" key="4">
    <source>
        <dbReference type="Proteomes" id="UP000321945"/>
    </source>
</evidence>
<name>A0A5C6YPT8_9FLAO</name>
<dbReference type="RefSeq" id="WP_111816303.1">
    <property type="nucleotide sequence ID" value="NZ_CBCRZQ010000006.1"/>
</dbReference>
<sequence>METTNATDLRKNLKEKLDKVSEDKQTVIIHRSGQEDVVMISISEYNSWKETLYLLSSKANRENLETSMEEMNTGKTIAVKTEDLWK</sequence>
<dbReference type="PANTHER" id="PTHR33713">
    <property type="entry name" value="ANTITOXIN YAFN-RELATED"/>
    <property type="match status" value="1"/>
</dbReference>
<comment type="similarity">
    <text evidence="1 2">Belongs to the phD/YefM antitoxin family.</text>
</comment>
<dbReference type="Proteomes" id="UP000321945">
    <property type="component" value="Unassembled WGS sequence"/>
</dbReference>
<evidence type="ECO:0000256" key="1">
    <source>
        <dbReference type="ARBA" id="ARBA00009981"/>
    </source>
</evidence>
<dbReference type="InterPro" id="IPR051405">
    <property type="entry name" value="phD/YefM_antitoxin"/>
</dbReference>
<proteinExistence type="inferred from homology"/>
<dbReference type="SUPFAM" id="SSF143120">
    <property type="entry name" value="YefM-like"/>
    <property type="match status" value="1"/>
</dbReference>
<protein>
    <recommendedName>
        <fullName evidence="2">Antitoxin</fullName>
    </recommendedName>
</protein>
<dbReference type="Gene3D" id="3.40.1620.10">
    <property type="entry name" value="YefM-like domain"/>
    <property type="match status" value="1"/>
</dbReference>
<accession>A0A5C6YPT8</accession>
<dbReference type="Pfam" id="PF02604">
    <property type="entry name" value="PhdYeFM_antitox"/>
    <property type="match status" value="1"/>
</dbReference>
<dbReference type="InterPro" id="IPR006442">
    <property type="entry name" value="Antitoxin_Phd/YefM"/>
</dbReference>
<gene>
    <name evidence="3" type="ORF">ESV24_10545</name>
</gene>
<dbReference type="InterPro" id="IPR036165">
    <property type="entry name" value="YefM-like_sf"/>
</dbReference>
<dbReference type="AlphaFoldDB" id="A0A5C6YPT8"/>